<feature type="transmembrane region" description="Helical" evidence="1">
    <location>
        <begin position="53"/>
        <end position="76"/>
    </location>
</feature>
<feature type="transmembrane region" description="Helical" evidence="1">
    <location>
        <begin position="12"/>
        <end position="32"/>
    </location>
</feature>
<name>A0A1H8WJ04_9RHOB</name>
<dbReference type="OrthoDB" id="7868033at2"/>
<dbReference type="RefSeq" id="WP_093120879.1">
    <property type="nucleotide sequence ID" value="NZ_FODS01000069.1"/>
</dbReference>
<keyword evidence="3" id="KW-1185">Reference proteome</keyword>
<reference evidence="2 3" key="1">
    <citation type="submission" date="2016-10" db="EMBL/GenBank/DDBJ databases">
        <authorList>
            <person name="de Groot N.N."/>
        </authorList>
    </citation>
    <scope>NUCLEOTIDE SEQUENCE [LARGE SCALE GENOMIC DNA]</scope>
    <source>
        <strain evidence="2 3">DSM 27842</strain>
    </source>
</reference>
<keyword evidence="1" id="KW-0812">Transmembrane</keyword>
<evidence type="ECO:0000256" key="1">
    <source>
        <dbReference type="SAM" id="Phobius"/>
    </source>
</evidence>
<feature type="transmembrane region" description="Helical" evidence="1">
    <location>
        <begin position="88"/>
        <end position="110"/>
    </location>
</feature>
<keyword evidence="1" id="KW-0472">Membrane</keyword>
<evidence type="ECO:0000313" key="3">
    <source>
        <dbReference type="Proteomes" id="UP000198893"/>
    </source>
</evidence>
<sequence length="124" mass="13141">MDMKDPTLWDRALVAASGIVTWLTGEAGRALIAGAAGGLYRWLMQERRRLRDGVVAVLSGAVAAQYLGPVVLALLRMAGLKLTEGPELYLTSGFLAGLAGMSLAKLMVALMEAQAARLRGERGK</sequence>
<organism evidence="2 3">
    <name type="scientific">Salinihabitans flavidus</name>
    <dbReference type="NCBI Taxonomy" id="569882"/>
    <lineage>
        <taxon>Bacteria</taxon>
        <taxon>Pseudomonadati</taxon>
        <taxon>Pseudomonadota</taxon>
        <taxon>Alphaproteobacteria</taxon>
        <taxon>Rhodobacterales</taxon>
        <taxon>Roseobacteraceae</taxon>
        <taxon>Salinihabitans</taxon>
    </lineage>
</organism>
<dbReference type="Proteomes" id="UP000198893">
    <property type="component" value="Unassembled WGS sequence"/>
</dbReference>
<dbReference type="EMBL" id="FODS01000069">
    <property type="protein sequence ID" value="SEP27621.1"/>
    <property type="molecule type" value="Genomic_DNA"/>
</dbReference>
<dbReference type="STRING" id="569882.SAMN04490248_1691"/>
<proteinExistence type="predicted"/>
<protein>
    <submittedName>
        <fullName evidence="2">Uncharacterized protein</fullName>
    </submittedName>
</protein>
<gene>
    <name evidence="2" type="ORF">SAMN04490248_1691</name>
</gene>
<evidence type="ECO:0000313" key="2">
    <source>
        <dbReference type="EMBL" id="SEP27621.1"/>
    </source>
</evidence>
<keyword evidence="1" id="KW-1133">Transmembrane helix</keyword>
<dbReference type="AlphaFoldDB" id="A0A1H8WJ04"/>
<accession>A0A1H8WJ04</accession>